<name>M2TL51_9SPHN</name>
<dbReference type="PANTHER" id="PTHR12922">
    <property type="entry name" value="UBIQUINONE BIOSYNTHESIS PROTEIN"/>
    <property type="match status" value="1"/>
</dbReference>
<accession>M2TL51</accession>
<sequence>MGFAIMPSSASLAATVANDGTPLIHASRPPRKYAPLKAFGHFRELLKDKENTAEVFNIFESLPSRSFLPRVLDLTCSQRGERLRKQEPSLPPLLDDHESLRRLPKGSVAHAYCDFMESEGLSARGLVAEAEKLGRRTYDDLVQWFSDRSRDTHDLMHVLTGYGRDALGEICVLLFTHGQSPSQGHLLIGYAGALNIRKLTRQRGPVFRACRQAQRTGRACPALVGLSIRDLLAMNLEEARRRFNISEPNFYNECHQVWRSEGIDPYDLHASEGSSAEIWA</sequence>
<dbReference type="Proteomes" id="UP000011717">
    <property type="component" value="Unassembled WGS sequence"/>
</dbReference>
<evidence type="ECO:0008006" key="3">
    <source>
        <dbReference type="Google" id="ProtNLM"/>
    </source>
</evidence>
<dbReference type="GO" id="GO:0006744">
    <property type="term" value="P:ubiquinone biosynthetic process"/>
    <property type="evidence" value="ECO:0007669"/>
    <property type="project" value="InterPro"/>
</dbReference>
<dbReference type="Pfam" id="PF05019">
    <property type="entry name" value="Coq4"/>
    <property type="match status" value="1"/>
</dbReference>
<dbReference type="AlphaFoldDB" id="M2TL51"/>
<dbReference type="PATRIC" id="fig|1234595.3.peg.2098"/>
<comment type="caution">
    <text evidence="1">The sequence shown here is derived from an EMBL/GenBank/DDBJ whole genome shotgun (WGS) entry which is preliminary data.</text>
</comment>
<dbReference type="EMBL" id="AMRV01000007">
    <property type="protein sequence ID" value="EMD82376.1"/>
    <property type="molecule type" value="Genomic_DNA"/>
</dbReference>
<gene>
    <name evidence="1" type="ORF">C725_2097</name>
</gene>
<organism evidence="1 2">
    <name type="scientific">Pacificimonas flava</name>
    <dbReference type="NCBI Taxonomy" id="1234595"/>
    <lineage>
        <taxon>Bacteria</taxon>
        <taxon>Pseudomonadati</taxon>
        <taxon>Pseudomonadota</taxon>
        <taxon>Alphaproteobacteria</taxon>
        <taxon>Sphingomonadales</taxon>
        <taxon>Sphingosinicellaceae</taxon>
        <taxon>Pacificimonas</taxon>
    </lineage>
</organism>
<proteinExistence type="predicted"/>
<keyword evidence="2" id="KW-1185">Reference proteome</keyword>
<protein>
    <recommendedName>
        <fullName evidence="3">Ubiquinone biosynthesis protein COQ4</fullName>
    </recommendedName>
</protein>
<reference evidence="1 2" key="1">
    <citation type="journal article" date="2013" name="Genome Announc.">
        <title>Draft Genome Sequence of Strain JLT2015T, Belonging to the Family Sphingomonadaceae of the Alphaproteobacteria.</title>
        <authorList>
            <person name="Tang K."/>
            <person name="Liu K."/>
            <person name="Li S."/>
            <person name="Jiao N."/>
        </authorList>
    </citation>
    <scope>NUCLEOTIDE SEQUENCE [LARGE SCALE GENOMIC DNA]</scope>
    <source>
        <strain evidence="1 2">JLT2015</strain>
    </source>
</reference>
<dbReference type="PANTHER" id="PTHR12922:SF7">
    <property type="entry name" value="UBIQUINONE BIOSYNTHESIS PROTEIN COQ4 HOMOLOG, MITOCHONDRIAL"/>
    <property type="match status" value="1"/>
</dbReference>
<evidence type="ECO:0000313" key="2">
    <source>
        <dbReference type="Proteomes" id="UP000011717"/>
    </source>
</evidence>
<evidence type="ECO:0000313" key="1">
    <source>
        <dbReference type="EMBL" id="EMD82376.1"/>
    </source>
</evidence>
<dbReference type="InterPro" id="IPR007715">
    <property type="entry name" value="Coq4"/>
</dbReference>